<dbReference type="EMBL" id="MK552140">
    <property type="protein sequence ID" value="QBX06743.1"/>
    <property type="molecule type" value="Genomic_DNA"/>
</dbReference>
<organism evidence="2 3">
    <name type="scientific">Burkholderia phage BcepSaruman</name>
    <dbReference type="NCBI Taxonomy" id="2530032"/>
    <lineage>
        <taxon>Viruses</taxon>
        <taxon>Duplodnaviria</taxon>
        <taxon>Heunggongvirae</taxon>
        <taxon>Uroviricota</taxon>
        <taxon>Caudoviricetes</taxon>
        <taxon>Sarumanvirus</taxon>
        <taxon>Sarumanvirus bcepsaruman</taxon>
    </lineage>
</organism>
<evidence type="ECO:0000256" key="1">
    <source>
        <dbReference type="SAM" id="MobiDB-lite"/>
    </source>
</evidence>
<gene>
    <name evidence="2" type="ORF">BcepSaruman_330</name>
</gene>
<feature type="compositionally biased region" description="Basic and acidic residues" evidence="1">
    <location>
        <begin position="43"/>
        <end position="59"/>
    </location>
</feature>
<dbReference type="Proteomes" id="UP000296455">
    <property type="component" value="Segment"/>
</dbReference>
<name>A0A4D5ZCH0_9CAUD</name>
<evidence type="ECO:0000313" key="2">
    <source>
        <dbReference type="EMBL" id="QBX06743.1"/>
    </source>
</evidence>
<protein>
    <submittedName>
        <fullName evidence="2">Uncharacterized protein</fullName>
    </submittedName>
</protein>
<feature type="region of interest" description="Disordered" evidence="1">
    <location>
        <begin position="29"/>
        <end position="59"/>
    </location>
</feature>
<proteinExistence type="predicted"/>
<reference evidence="2 3" key="1">
    <citation type="submission" date="2019-02" db="EMBL/GenBank/DDBJ databases">
        <title>Complete genome sequence of Burkholderia cenocepacia phage BcepSaruman.</title>
        <authorList>
            <person name="Park K."/>
            <person name="Liu M."/>
            <person name="Gill J."/>
        </authorList>
    </citation>
    <scope>NUCLEOTIDE SEQUENCE [LARGE SCALE GENOMIC DNA]</scope>
</reference>
<evidence type="ECO:0000313" key="3">
    <source>
        <dbReference type="Proteomes" id="UP000296455"/>
    </source>
</evidence>
<keyword evidence="3" id="KW-1185">Reference proteome</keyword>
<accession>A0A4D5ZCH0</accession>
<sequence length="59" mass="6573">MDRSDEYYEGYEAFALGMTDADNPYAAGTDEGMDWFDGLADAENDHYNPPEEGSAKERA</sequence>